<dbReference type="PANTHER" id="PTHR33437">
    <property type="entry name" value="OS06G0361200 PROTEIN"/>
    <property type="match status" value="1"/>
</dbReference>
<reference evidence="2" key="2">
    <citation type="journal article" date="2024" name="Plant">
        <title>Genomic evolution and insights into agronomic trait innovations of Sesamum species.</title>
        <authorList>
            <person name="Miao H."/>
            <person name="Wang L."/>
            <person name="Qu L."/>
            <person name="Liu H."/>
            <person name="Sun Y."/>
            <person name="Le M."/>
            <person name="Wang Q."/>
            <person name="Wei S."/>
            <person name="Zheng Y."/>
            <person name="Lin W."/>
            <person name="Duan Y."/>
            <person name="Cao H."/>
            <person name="Xiong S."/>
            <person name="Wang X."/>
            <person name="Wei L."/>
            <person name="Li C."/>
            <person name="Ma Q."/>
            <person name="Ju M."/>
            <person name="Zhao R."/>
            <person name="Li G."/>
            <person name="Mu C."/>
            <person name="Tian Q."/>
            <person name="Mei H."/>
            <person name="Zhang T."/>
            <person name="Gao T."/>
            <person name="Zhang H."/>
        </authorList>
    </citation>
    <scope>NUCLEOTIDE SEQUENCE</scope>
    <source>
        <strain evidence="2">K16</strain>
    </source>
</reference>
<feature type="compositionally biased region" description="Polar residues" evidence="1">
    <location>
        <begin position="28"/>
        <end position="39"/>
    </location>
</feature>
<reference evidence="2" key="1">
    <citation type="submission" date="2020-06" db="EMBL/GenBank/DDBJ databases">
        <authorList>
            <person name="Li T."/>
            <person name="Hu X."/>
            <person name="Zhang T."/>
            <person name="Song X."/>
            <person name="Zhang H."/>
            <person name="Dai N."/>
            <person name="Sheng W."/>
            <person name="Hou X."/>
            <person name="Wei L."/>
        </authorList>
    </citation>
    <scope>NUCLEOTIDE SEQUENCE</scope>
    <source>
        <strain evidence="2">K16</strain>
        <tissue evidence="2">Leaf</tissue>
    </source>
</reference>
<gene>
    <name evidence="2" type="ORF">Sango_3070100</name>
</gene>
<feature type="region of interest" description="Disordered" evidence="1">
    <location>
        <begin position="1"/>
        <end position="39"/>
    </location>
</feature>
<comment type="caution">
    <text evidence="2">The sequence shown here is derived from an EMBL/GenBank/DDBJ whole genome shotgun (WGS) entry which is preliminary data.</text>
</comment>
<proteinExistence type="predicted"/>
<keyword evidence="3" id="KW-1185">Reference proteome</keyword>
<dbReference type="Proteomes" id="UP001289374">
    <property type="component" value="Unassembled WGS sequence"/>
</dbReference>
<evidence type="ECO:0008006" key="4">
    <source>
        <dbReference type="Google" id="ProtNLM"/>
    </source>
</evidence>
<organism evidence="2 3">
    <name type="scientific">Sesamum angolense</name>
    <dbReference type="NCBI Taxonomy" id="2727404"/>
    <lineage>
        <taxon>Eukaryota</taxon>
        <taxon>Viridiplantae</taxon>
        <taxon>Streptophyta</taxon>
        <taxon>Embryophyta</taxon>
        <taxon>Tracheophyta</taxon>
        <taxon>Spermatophyta</taxon>
        <taxon>Magnoliopsida</taxon>
        <taxon>eudicotyledons</taxon>
        <taxon>Gunneridae</taxon>
        <taxon>Pentapetalae</taxon>
        <taxon>asterids</taxon>
        <taxon>lamiids</taxon>
        <taxon>Lamiales</taxon>
        <taxon>Pedaliaceae</taxon>
        <taxon>Sesamum</taxon>
    </lineage>
</organism>
<sequence>MGTRYEYADDGDLKDDSSSSTSRSTSSVASIMVTNTTTPEEQITNLTRAIEGLAKHVQDQDSQICKLMNKIENTNASHMAEKQVETHDEAETFLRQQSNEREKSSTKKLQVSLEGLIPVDQLKEFIMGTSKTNSMEATSHHDIHKAIHSKIDNLMITVGYQQLKYQ</sequence>
<evidence type="ECO:0000313" key="2">
    <source>
        <dbReference type="EMBL" id="KAK4384344.1"/>
    </source>
</evidence>
<feature type="compositionally biased region" description="Low complexity" evidence="1">
    <location>
        <begin position="18"/>
        <end position="27"/>
    </location>
</feature>
<accession>A0AAE1T981</accession>
<evidence type="ECO:0000256" key="1">
    <source>
        <dbReference type="SAM" id="MobiDB-lite"/>
    </source>
</evidence>
<protein>
    <recommendedName>
        <fullName evidence="4">Ty3-gypsy retrotransposon protein</fullName>
    </recommendedName>
</protein>
<evidence type="ECO:0000313" key="3">
    <source>
        <dbReference type="Proteomes" id="UP001289374"/>
    </source>
</evidence>
<dbReference type="AlphaFoldDB" id="A0AAE1T981"/>
<dbReference type="EMBL" id="JACGWL010000185">
    <property type="protein sequence ID" value="KAK4384344.1"/>
    <property type="molecule type" value="Genomic_DNA"/>
</dbReference>
<name>A0AAE1T981_9LAMI</name>